<proteinExistence type="predicted"/>
<organism evidence="2 3">
    <name type="scientific">Periplaneta americana</name>
    <name type="common">American cockroach</name>
    <name type="synonym">Blatta americana</name>
    <dbReference type="NCBI Taxonomy" id="6978"/>
    <lineage>
        <taxon>Eukaryota</taxon>
        <taxon>Metazoa</taxon>
        <taxon>Ecdysozoa</taxon>
        <taxon>Arthropoda</taxon>
        <taxon>Hexapoda</taxon>
        <taxon>Insecta</taxon>
        <taxon>Pterygota</taxon>
        <taxon>Neoptera</taxon>
        <taxon>Polyneoptera</taxon>
        <taxon>Dictyoptera</taxon>
        <taxon>Blattodea</taxon>
        <taxon>Blattoidea</taxon>
        <taxon>Blattidae</taxon>
        <taxon>Blattinae</taxon>
        <taxon>Periplaneta</taxon>
    </lineage>
</organism>
<evidence type="ECO:0000256" key="1">
    <source>
        <dbReference type="SAM" id="Phobius"/>
    </source>
</evidence>
<keyword evidence="1" id="KW-1133">Transmembrane helix</keyword>
<dbReference type="Proteomes" id="UP001148838">
    <property type="component" value="Unassembled WGS sequence"/>
</dbReference>
<reference evidence="2 3" key="1">
    <citation type="journal article" date="2022" name="Allergy">
        <title>Genome assembly and annotation of Periplaneta americana reveal a comprehensive cockroach allergen profile.</title>
        <authorList>
            <person name="Wang L."/>
            <person name="Xiong Q."/>
            <person name="Saelim N."/>
            <person name="Wang L."/>
            <person name="Nong W."/>
            <person name="Wan A.T."/>
            <person name="Shi M."/>
            <person name="Liu X."/>
            <person name="Cao Q."/>
            <person name="Hui J.H.L."/>
            <person name="Sookrung N."/>
            <person name="Leung T.F."/>
            <person name="Tungtrongchitr A."/>
            <person name="Tsui S.K.W."/>
        </authorList>
    </citation>
    <scope>NUCLEOTIDE SEQUENCE [LARGE SCALE GENOMIC DNA]</scope>
    <source>
        <strain evidence="2">PWHHKU_190912</strain>
    </source>
</reference>
<sequence>MNSSLSARNILNEDAAVTIALCSLLFEIALLTMNFNLVQEEVINNIKSVVKRLSRRRGLKISVHIKDAAVSKPLCSLYLLFGTALLAMSFNLVKRKVVNNIKFIAKKLGIVKDDEEKENWKSSSDIRL</sequence>
<keyword evidence="3" id="KW-1185">Reference proteome</keyword>
<feature type="transmembrane region" description="Helical" evidence="1">
    <location>
        <begin position="15"/>
        <end position="35"/>
    </location>
</feature>
<name>A0ABQ8RYP2_PERAM</name>
<evidence type="ECO:0000313" key="3">
    <source>
        <dbReference type="Proteomes" id="UP001148838"/>
    </source>
</evidence>
<evidence type="ECO:0000313" key="2">
    <source>
        <dbReference type="EMBL" id="KAJ4426796.1"/>
    </source>
</evidence>
<keyword evidence="1" id="KW-0812">Transmembrane</keyword>
<comment type="caution">
    <text evidence="2">The sequence shown here is derived from an EMBL/GenBank/DDBJ whole genome shotgun (WGS) entry which is preliminary data.</text>
</comment>
<feature type="transmembrane region" description="Helical" evidence="1">
    <location>
        <begin position="76"/>
        <end position="93"/>
    </location>
</feature>
<keyword evidence="1" id="KW-0472">Membrane</keyword>
<protein>
    <submittedName>
        <fullName evidence="2">Uncharacterized protein</fullName>
    </submittedName>
</protein>
<gene>
    <name evidence="2" type="ORF">ANN_26595</name>
</gene>
<accession>A0ABQ8RYP2</accession>
<dbReference type="EMBL" id="JAJSOF020000039">
    <property type="protein sequence ID" value="KAJ4426796.1"/>
    <property type="molecule type" value="Genomic_DNA"/>
</dbReference>